<dbReference type="InterPro" id="IPR026264">
    <property type="entry name" value="VirB8/PtlE"/>
</dbReference>
<dbReference type="Pfam" id="PF04335">
    <property type="entry name" value="VirB8"/>
    <property type="match status" value="1"/>
</dbReference>
<dbReference type="GO" id="GO:0016020">
    <property type="term" value="C:membrane"/>
    <property type="evidence" value="ECO:0007669"/>
    <property type="project" value="UniProtKB-SubCell"/>
</dbReference>
<reference evidence="7" key="1">
    <citation type="submission" date="2023-02" db="EMBL/GenBank/DDBJ databases">
        <title>Host association and intracellularity evolved multiple times independently in the Rickettsiales.</title>
        <authorList>
            <person name="Castelli M."/>
            <person name="Nardi T."/>
            <person name="Gammuto L."/>
            <person name="Bellinzona G."/>
            <person name="Sabaneyeva E."/>
            <person name="Potekhin A."/>
            <person name="Serra V."/>
            <person name="Petroni G."/>
            <person name="Sassera D."/>
        </authorList>
    </citation>
    <scope>NUCLEOTIDE SEQUENCE</scope>
    <source>
        <strain evidence="7">USBL-36I1</strain>
    </source>
</reference>
<evidence type="ECO:0000256" key="3">
    <source>
        <dbReference type="ARBA" id="ARBA00022989"/>
    </source>
</evidence>
<accession>A0AAE4VKE2</accession>
<keyword evidence="2 5" id="KW-0812">Transmembrane</keyword>
<evidence type="ECO:0000313" key="7">
    <source>
        <dbReference type="EMBL" id="MDZ5760958.1"/>
    </source>
</evidence>
<evidence type="ECO:0000256" key="1">
    <source>
        <dbReference type="ARBA" id="ARBA00004167"/>
    </source>
</evidence>
<dbReference type="CDD" id="cd16424">
    <property type="entry name" value="VirB8"/>
    <property type="match status" value="1"/>
</dbReference>
<evidence type="ECO:0000259" key="6">
    <source>
        <dbReference type="Pfam" id="PF04335"/>
    </source>
</evidence>
<dbReference type="Proteomes" id="UP001289135">
    <property type="component" value="Unassembled WGS sequence"/>
</dbReference>
<evidence type="ECO:0000256" key="4">
    <source>
        <dbReference type="ARBA" id="ARBA00023136"/>
    </source>
</evidence>
<feature type="transmembrane region" description="Helical" evidence="5">
    <location>
        <begin position="38"/>
        <end position="60"/>
    </location>
</feature>
<keyword evidence="3 5" id="KW-1133">Transmembrane helix</keyword>
<protein>
    <submittedName>
        <fullName evidence="7">Type IV secretion system protein VirB8</fullName>
    </submittedName>
</protein>
<name>A0AAE4VKE2_9RICK</name>
<feature type="domain" description="Bacterial virulence protein VirB8" evidence="6">
    <location>
        <begin position="23"/>
        <end position="226"/>
    </location>
</feature>
<keyword evidence="4 5" id="KW-0472">Membrane</keyword>
<comment type="subcellular location">
    <subcellularLocation>
        <location evidence="1">Membrane</location>
        <topology evidence="1">Single-pass membrane protein</topology>
    </subcellularLocation>
</comment>
<evidence type="ECO:0000256" key="5">
    <source>
        <dbReference type="SAM" id="Phobius"/>
    </source>
</evidence>
<dbReference type="RefSeq" id="WP_322498392.1">
    <property type="nucleotide sequence ID" value="NZ_JARGYU010000001.1"/>
</dbReference>
<proteinExistence type="predicted"/>
<dbReference type="PIRSF" id="PIRSF003299">
    <property type="entry name" value="VirB8_PtlE"/>
    <property type="match status" value="1"/>
</dbReference>
<organism evidence="7 8">
    <name type="scientific">Lyticum sinuosum</name>
    <dbReference type="NCBI Taxonomy" id="1332059"/>
    <lineage>
        <taxon>Bacteria</taxon>
        <taxon>Pseudomonadati</taxon>
        <taxon>Pseudomonadota</taxon>
        <taxon>Alphaproteobacteria</taxon>
        <taxon>Rickettsiales</taxon>
        <taxon>Lyticum</taxon>
    </lineage>
</organism>
<dbReference type="SUPFAM" id="SSF54427">
    <property type="entry name" value="NTF2-like"/>
    <property type="match status" value="1"/>
</dbReference>
<dbReference type="InterPro" id="IPR032710">
    <property type="entry name" value="NTF2-like_dom_sf"/>
</dbReference>
<gene>
    <name evidence="7" type="ORF">Lyticum_00114</name>
</gene>
<sequence>MKNKVDNKATKTASSKEEYNKNTWYVDSYNSVLIQRNFFILIFFICVLVITLSIVTIRYIKNTQTIEPFVIEIEQKSGVPTVIKPLDVKEYSANVAVKESLIVQYIKARESYSYYNFFYNYYNVVKVMSSPQIYYGQYRPIFGPQNKNSPYNILNKNGTIEIKFKSIVFQTPDTAQVRVYLDSSGSFSGDKIILISFSFENITLSETERYINPLGFVVKSYQIANENIK</sequence>
<dbReference type="InterPro" id="IPR007430">
    <property type="entry name" value="VirB8"/>
</dbReference>
<dbReference type="GO" id="GO:0030255">
    <property type="term" value="P:protein secretion by the type IV secretion system"/>
    <property type="evidence" value="ECO:0007669"/>
    <property type="project" value="InterPro"/>
</dbReference>
<dbReference type="EMBL" id="JARGYU010000001">
    <property type="protein sequence ID" value="MDZ5760958.1"/>
    <property type="molecule type" value="Genomic_DNA"/>
</dbReference>
<evidence type="ECO:0000313" key="8">
    <source>
        <dbReference type="Proteomes" id="UP001289135"/>
    </source>
</evidence>
<comment type="caution">
    <text evidence="7">The sequence shown here is derived from an EMBL/GenBank/DDBJ whole genome shotgun (WGS) entry which is preliminary data.</text>
</comment>
<dbReference type="Gene3D" id="3.10.450.230">
    <property type="entry name" value="VirB8 protein"/>
    <property type="match status" value="1"/>
</dbReference>
<evidence type="ECO:0000256" key="2">
    <source>
        <dbReference type="ARBA" id="ARBA00022692"/>
    </source>
</evidence>
<keyword evidence="8" id="KW-1185">Reference proteome</keyword>
<dbReference type="AlphaFoldDB" id="A0AAE4VKE2"/>